<evidence type="ECO:0000259" key="9">
    <source>
        <dbReference type="PROSITE" id="PS51508"/>
    </source>
</evidence>
<comment type="similarity">
    <text evidence="6">Belongs to the CAMSAP1 family.</text>
</comment>
<feature type="compositionally biased region" description="Basic and acidic residues" evidence="7">
    <location>
        <begin position="521"/>
        <end position="531"/>
    </location>
</feature>
<dbReference type="FunFam" id="3.10.20.360:FF:000002">
    <property type="entry name" value="Patronin, isoform M"/>
    <property type="match status" value="1"/>
</dbReference>
<feature type="region of interest" description="Disordered" evidence="7">
    <location>
        <begin position="1650"/>
        <end position="1718"/>
    </location>
</feature>
<name>A0A2M3YZF8_9DIPT</name>
<dbReference type="PROSITE" id="PS51508">
    <property type="entry name" value="CKK"/>
    <property type="match status" value="1"/>
</dbReference>
<keyword evidence="3 6" id="KW-0493">Microtubule</keyword>
<evidence type="ECO:0000256" key="4">
    <source>
        <dbReference type="ARBA" id="ARBA00023054"/>
    </source>
</evidence>
<comment type="domain">
    <text evidence="6">The CKK domain binds microtubules.</text>
</comment>
<evidence type="ECO:0000256" key="7">
    <source>
        <dbReference type="SAM" id="MobiDB-lite"/>
    </source>
</evidence>
<feature type="compositionally biased region" description="Polar residues" evidence="7">
    <location>
        <begin position="1592"/>
        <end position="1603"/>
    </location>
</feature>
<feature type="compositionally biased region" description="Low complexity" evidence="7">
    <location>
        <begin position="1679"/>
        <end position="1698"/>
    </location>
</feature>
<dbReference type="PROSITE" id="PS50021">
    <property type="entry name" value="CH"/>
    <property type="match status" value="1"/>
</dbReference>
<keyword evidence="2" id="KW-0963">Cytoplasm</keyword>
<dbReference type="SUPFAM" id="SSF50346">
    <property type="entry name" value="PRC-barrel domain"/>
    <property type="match status" value="1"/>
</dbReference>
<feature type="compositionally biased region" description="Polar residues" evidence="7">
    <location>
        <begin position="326"/>
        <end position="338"/>
    </location>
</feature>
<accession>A0A2M3YZF8</accession>
<feature type="domain" description="Calponin-homology (CH)" evidence="8">
    <location>
        <begin position="173"/>
        <end position="312"/>
    </location>
</feature>
<dbReference type="GO" id="GO:0007026">
    <property type="term" value="P:negative regulation of microtubule depolymerization"/>
    <property type="evidence" value="ECO:0007669"/>
    <property type="project" value="TreeGrafter"/>
</dbReference>
<dbReference type="InterPro" id="IPR058042">
    <property type="entry name" value="CAMSAP_N"/>
</dbReference>
<feature type="compositionally biased region" description="Gly residues" evidence="7">
    <location>
        <begin position="1063"/>
        <end position="1079"/>
    </location>
</feature>
<evidence type="ECO:0000259" key="8">
    <source>
        <dbReference type="PROSITE" id="PS50021"/>
    </source>
</evidence>
<sequence length="1866" mass="207299">MDAQQQQQQQPPSRSAYDMETQESRFAKQKASVKWLLSKAYNNRVPEILKDPFYRDHDGQDHLKPQIVVGLGNASIYCQVLSNIYSDPNYQSLNHWSILQTLSRKGVPVNESPDQPLTETVLIQTNPLRINAHMAVIESLMVLYAKEVASSGRICSALERISGRSSVSAPGVQHHESALLSWISHVIGALKKRIDYEVAANGGSGAVDEYGQRHQSPDVPPVRDFRELCDGVCLAYLISYYCPKLVPWHSVKFNHVPTIEDSIHNILIVSNFSERSLPYSVFHMSPEDITYMRGSMKPNLVVLLADLFNLFEIHPAKCVCYPGMEQQPTVNRSPSASTLRKHISSRETPEQHQPHQLYQQQQLQQHHQQYQPQQQQSSPYQADPDEGFVVHRSKGVPTLSSMHEPLVPARIRQAKEKTNNDSKAEERGDSIPAGRPSNWEESRKPSFSGRRSRRNSFSDDSQLTIENFGGSQDQLNTVGRFERERKISNTSLTSIEQVVPTRSSLADARGSIQFGYDTDSGNEKQDRDTEKLPGGSSGSGTLRRHNSTTLHSTSGPSDSFTRASSSSVERDAVDGDGGSSSMASVSGMAAAAAAVQADVELTPRRKTSFAALPNNTTTWQQQAISVQKMDDVDDNQPMEDASKISTIKLKLEEKRRLIEQEKRRIESAWSKQLQTVGKQAFLQAINKSKSGSNVPGEAESTSKESNDGATVVEDDDVVVEKAERPCSLKDLDDHSSSKYEQKWSAQIIEPKKTPDLENMDLEQYQADIQRLTHQQNQIQAQTLQAQQLLHAQQIANLLNQQYGSQQSIPASTYRPMNTQLFGSSPHLPQQQSSPINYGMRPPSRDPYHSPHTMQYVNDQGQYIQQNQQMQQQQNYGPSHHQLPHHPSNGSHLVYSREQSQTQLITGDQNGHYRTLNKESHQYSSNPYLNMEHHHAQQQQQQQQQQFYHQDTNHYRDPYHQQQQPQQQQQQQQQEAQQTHGGQFFLHDNSSTPPQPTQRRTWAQSAVAAGVGAGGSPIIGGLASNSMVDVNAWNHGPKAGGGMGGYNKSPAPSGGFSLHHNGDGDSGYGGGRVGSGGSGGSQQSFQNLFEVHHPHHVGQSAASPQHSKVRNQISQMMISNGNSPSSGGPMHGGGGGVAHDYRDNRSMPLSPPIDDMAPQSISFIGDEDTGDVEINTSKSGGAVNDSFSLRQQQQQHQQQQLDALYGGMKGTAAHRNSVGGATAQDLDKHLSKLNITSGNRTYRIPSPTRPSLNSNSFHDPQEDVNEKGFYISFDNEQPKRPKPPLRTKRSPKKDKPLAGGESTESEKRRDSLIHDKPSTRETNATNFGTFSVKTANSFSSNFNEEHNAAHVRKSIIADSSGASPFEPVVHKMNVVGSSSAAPPQQTTMMMHQMMDGGGDRRHMLEDSIIMNNNNGHYSSHNNSSDGYSSESDRKAKIVIDVATDQTSVDEMERKKEKIMLLSLQRRQQAEEAKARKEIEAMQRREKEREKEEERARKKEEQFARRQAILEAHKIKKAIEEAEREGKTIDRELQIKHQQYQQQLHQTAHSSTPTPAAKMRTQKLSRPRPKTIHVESGSVDLSEASSLSSRGKKGSNSNLTGLGMHSASNTIRRDYYRGSQDSLAIREPATIERGRTLSRISLAKGANFRGRKSNSLMNLCDSDSGLGRATPPRRAPSPGMGPSSRHLPSPSGPGSLPPGLITKRRGFDDGSSDISSNASSMMDYSAGPRLYKQPATKSNRGIILNAVEYCVFPGAVNRDAKQKVLEKIARSEAKHFLVLFRDAGCQFRALYGYWPENEQIIKLYGTGPSQVDDVMFDKFFKYNSGAKCFTQVHTKHLTVTIDAFTIHNSLWQGKKANLPSKKDMALVI</sequence>
<feature type="compositionally biased region" description="Polar residues" evidence="7">
    <location>
        <begin position="1248"/>
        <end position="1257"/>
    </location>
</feature>
<dbReference type="SUPFAM" id="SSF47576">
    <property type="entry name" value="Calponin-homology domain, CH-domain"/>
    <property type="match status" value="1"/>
</dbReference>
<feature type="compositionally biased region" description="Basic and acidic residues" evidence="7">
    <location>
        <begin position="1303"/>
        <end position="1318"/>
    </location>
</feature>
<evidence type="ECO:0000313" key="10">
    <source>
        <dbReference type="EMBL" id="MBW21647.1"/>
    </source>
</evidence>
<comment type="subcellular location">
    <subcellularLocation>
        <location evidence="1">Cytoplasm</location>
        <location evidence="1">Cytoskeleton</location>
    </subcellularLocation>
</comment>
<feature type="compositionally biased region" description="Low complexity" evidence="7">
    <location>
        <begin position="1"/>
        <end position="10"/>
    </location>
</feature>
<feature type="compositionally biased region" description="Low complexity" evidence="7">
    <location>
        <begin position="1573"/>
        <end position="1587"/>
    </location>
</feature>
<keyword evidence="5" id="KW-0206">Cytoskeleton</keyword>
<protein>
    <submittedName>
        <fullName evidence="10">Putative microtubule-binding calmodulin-regulated spectrin-associated</fullName>
    </submittedName>
</protein>
<dbReference type="InterPro" id="IPR001715">
    <property type="entry name" value="CH_dom"/>
</dbReference>
<feature type="region of interest" description="Disordered" evidence="7">
    <location>
        <begin position="1"/>
        <end position="23"/>
    </location>
</feature>
<evidence type="ECO:0000256" key="5">
    <source>
        <dbReference type="ARBA" id="ARBA00023212"/>
    </source>
</evidence>
<feature type="compositionally biased region" description="Low complexity" evidence="7">
    <location>
        <begin position="866"/>
        <end position="876"/>
    </location>
</feature>
<feature type="compositionally biased region" description="Basic residues" evidence="7">
    <location>
        <begin position="1558"/>
        <end position="1569"/>
    </location>
</feature>
<dbReference type="GO" id="GO:0005516">
    <property type="term" value="F:calmodulin binding"/>
    <property type="evidence" value="ECO:0007669"/>
    <property type="project" value="InterPro"/>
</dbReference>
<dbReference type="InterPro" id="IPR014797">
    <property type="entry name" value="CKK_CAMSAP"/>
</dbReference>
<evidence type="ECO:0000256" key="6">
    <source>
        <dbReference type="PROSITE-ProRule" id="PRU00841"/>
    </source>
</evidence>
<keyword evidence="4" id="KW-0175">Coiled coil</keyword>
<feature type="region of interest" description="Disordered" evidence="7">
    <location>
        <begin position="512"/>
        <end position="583"/>
    </location>
</feature>
<dbReference type="PANTHER" id="PTHR21595:SF0">
    <property type="entry name" value="PATRONIN"/>
    <property type="match status" value="1"/>
</dbReference>
<feature type="region of interest" description="Disordered" evidence="7">
    <location>
        <begin position="956"/>
        <end position="1007"/>
    </location>
</feature>
<proteinExistence type="inferred from homology"/>
<feature type="compositionally biased region" description="Basic and acidic residues" evidence="7">
    <location>
        <begin position="413"/>
        <end position="429"/>
    </location>
</feature>
<dbReference type="EMBL" id="GGFM01000896">
    <property type="protein sequence ID" value="MBW21647.1"/>
    <property type="molecule type" value="Transcribed_RNA"/>
</dbReference>
<organism evidence="10">
    <name type="scientific">Anopheles braziliensis</name>
    <dbReference type="NCBI Taxonomy" id="58242"/>
    <lineage>
        <taxon>Eukaryota</taxon>
        <taxon>Metazoa</taxon>
        <taxon>Ecdysozoa</taxon>
        <taxon>Arthropoda</taxon>
        <taxon>Hexapoda</taxon>
        <taxon>Insecta</taxon>
        <taxon>Pterygota</taxon>
        <taxon>Neoptera</taxon>
        <taxon>Endopterygota</taxon>
        <taxon>Diptera</taxon>
        <taxon>Nematocera</taxon>
        <taxon>Culicoidea</taxon>
        <taxon>Culicidae</taxon>
        <taxon>Anophelinae</taxon>
        <taxon>Anopheles</taxon>
    </lineage>
</organism>
<feature type="region of interest" description="Disordered" evidence="7">
    <location>
        <begin position="1539"/>
        <end position="1603"/>
    </location>
</feature>
<evidence type="ECO:0000256" key="2">
    <source>
        <dbReference type="ARBA" id="ARBA00022490"/>
    </source>
</evidence>
<evidence type="ECO:0000256" key="3">
    <source>
        <dbReference type="ARBA" id="ARBA00022701"/>
    </source>
</evidence>
<dbReference type="PANTHER" id="PTHR21595">
    <property type="entry name" value="PATRONIN"/>
    <property type="match status" value="1"/>
</dbReference>
<dbReference type="Pfam" id="PF17095">
    <property type="entry name" value="CAMSAP_CC1"/>
    <property type="match status" value="1"/>
</dbReference>
<dbReference type="GO" id="GO:0031122">
    <property type="term" value="P:cytoplasmic microtubule organization"/>
    <property type="evidence" value="ECO:0007669"/>
    <property type="project" value="TreeGrafter"/>
</dbReference>
<feature type="region of interest" description="Disordered" evidence="7">
    <location>
        <begin position="1471"/>
        <end position="1500"/>
    </location>
</feature>
<dbReference type="Pfam" id="PF08683">
    <property type="entry name" value="CAMSAP_CKK"/>
    <property type="match status" value="1"/>
</dbReference>
<dbReference type="SMART" id="SM01051">
    <property type="entry name" value="CAMSAP_CKK"/>
    <property type="match status" value="1"/>
</dbReference>
<dbReference type="InterPro" id="IPR038209">
    <property type="entry name" value="CKK_dom_sf"/>
</dbReference>
<dbReference type="GO" id="GO:0030507">
    <property type="term" value="F:spectrin binding"/>
    <property type="evidence" value="ECO:0007669"/>
    <property type="project" value="InterPro"/>
</dbReference>
<dbReference type="Pfam" id="PF11971">
    <property type="entry name" value="CAMSAP_CH"/>
    <property type="match status" value="1"/>
</dbReference>
<feature type="region of interest" description="Disordered" evidence="7">
    <location>
        <begin position="1040"/>
        <end position="1083"/>
    </location>
</feature>
<feature type="compositionally biased region" description="Polar residues" evidence="7">
    <location>
        <begin position="547"/>
        <end position="567"/>
    </location>
</feature>
<dbReference type="InterPro" id="IPR032940">
    <property type="entry name" value="CAMSAP"/>
</dbReference>
<feature type="region of interest" description="Disordered" evidence="7">
    <location>
        <begin position="1236"/>
        <end position="1325"/>
    </location>
</feature>
<feature type="compositionally biased region" description="Low complexity" evidence="7">
    <location>
        <begin position="960"/>
        <end position="977"/>
    </location>
</feature>
<feature type="compositionally biased region" description="Low complexity" evidence="7">
    <location>
        <begin position="354"/>
        <end position="381"/>
    </location>
</feature>
<feature type="compositionally biased region" description="Polar residues" evidence="7">
    <location>
        <begin position="462"/>
        <end position="477"/>
    </location>
</feature>
<feature type="compositionally biased region" description="Low complexity" evidence="7">
    <location>
        <begin position="823"/>
        <end position="834"/>
    </location>
</feature>
<reference evidence="10" key="1">
    <citation type="submission" date="2018-01" db="EMBL/GenBank/DDBJ databases">
        <title>An insight into the sialome of Amazonian anophelines.</title>
        <authorList>
            <person name="Ribeiro J.M."/>
            <person name="Scarpassa V."/>
            <person name="Calvo E."/>
        </authorList>
    </citation>
    <scope>NUCLEOTIDE SEQUENCE</scope>
    <source>
        <tissue evidence="10">Salivary glands</tissue>
    </source>
</reference>
<evidence type="ECO:0000256" key="1">
    <source>
        <dbReference type="ARBA" id="ARBA00004245"/>
    </source>
</evidence>
<dbReference type="Gene3D" id="3.10.20.360">
    <property type="entry name" value="CKK domain"/>
    <property type="match status" value="1"/>
</dbReference>
<feature type="compositionally biased region" description="Basic residues" evidence="7">
    <location>
        <begin position="1279"/>
        <end position="1291"/>
    </location>
</feature>
<dbReference type="InterPro" id="IPR036872">
    <property type="entry name" value="CH_dom_sf"/>
</dbReference>
<dbReference type="GO" id="GO:0036449">
    <property type="term" value="C:microtubule minus-end"/>
    <property type="evidence" value="ECO:0007669"/>
    <property type="project" value="TreeGrafter"/>
</dbReference>
<dbReference type="InterPro" id="IPR011033">
    <property type="entry name" value="PRC_barrel-like_sf"/>
</dbReference>
<feature type="region of interest" description="Disordered" evidence="7">
    <location>
        <begin position="412"/>
        <end position="477"/>
    </location>
</feature>
<feature type="region of interest" description="Disordered" evidence="7">
    <location>
        <begin position="866"/>
        <end position="896"/>
    </location>
</feature>
<feature type="compositionally biased region" description="Basic and acidic residues" evidence="7">
    <location>
        <begin position="344"/>
        <end position="353"/>
    </location>
</feature>
<dbReference type="InterPro" id="IPR031372">
    <property type="entry name" value="CAMSAP_CC1"/>
</dbReference>
<feature type="region of interest" description="Disordered" evidence="7">
    <location>
        <begin position="815"/>
        <end position="853"/>
    </location>
</feature>
<dbReference type="GO" id="GO:0031175">
    <property type="term" value="P:neuron projection development"/>
    <property type="evidence" value="ECO:0007669"/>
    <property type="project" value="InterPro"/>
</dbReference>
<dbReference type="InterPro" id="IPR022613">
    <property type="entry name" value="CH_CAMSAP_2"/>
</dbReference>
<feature type="region of interest" description="Disordered" evidence="7">
    <location>
        <begin position="326"/>
        <end position="387"/>
    </location>
</feature>
<feature type="region of interest" description="Disordered" evidence="7">
    <location>
        <begin position="687"/>
        <end position="711"/>
    </location>
</feature>
<dbReference type="GO" id="GO:0051011">
    <property type="term" value="F:microtubule minus-end binding"/>
    <property type="evidence" value="ECO:0007669"/>
    <property type="project" value="TreeGrafter"/>
</dbReference>
<feature type="domain" description="CKK" evidence="9">
    <location>
        <begin position="1725"/>
        <end position="1859"/>
    </location>
</feature>
<dbReference type="Pfam" id="PF25532">
    <property type="entry name" value="CH_CAMSAP2_N"/>
    <property type="match status" value="1"/>
</dbReference>
<feature type="compositionally biased region" description="Polar residues" evidence="7">
    <location>
        <begin position="987"/>
        <end position="1001"/>
    </location>
</feature>